<evidence type="ECO:0000313" key="1">
    <source>
        <dbReference type="EMBL" id="MDR8261624.1"/>
    </source>
</evidence>
<dbReference type="InterPro" id="IPR036388">
    <property type="entry name" value="WH-like_DNA-bd_sf"/>
</dbReference>
<dbReference type="CDD" id="cd00090">
    <property type="entry name" value="HTH_ARSR"/>
    <property type="match status" value="1"/>
</dbReference>
<dbReference type="EMBL" id="VMBB01000021">
    <property type="protein sequence ID" value="MDR8261624.1"/>
    <property type="molecule type" value="Genomic_DNA"/>
</dbReference>
<sequence length="248" mass="27661">MLKNSNKVEAGQAYIDAESFHVFSAMFRSKAVASMGIQAFGIYSYIKSCVNPEVDDYPTVSEIAEYTGLSRATVLRELPKLETLGYITKTKVGRKTAYKILERITIQDNEGNEKGVATWEYIPRMTAKAVDEVRAILAGNLNPAGAHFVHIENVQVIVSHLEEGAVQNNIQAQNVDAKDSLKLSERGIKRLNPAEDQEKMSALAAEVRPTMAKALEQASSEDERIQLQRQLDQLDEIINKNRYQSDTN</sequence>
<organism evidence="1">
    <name type="scientific">Acinetobacter baumannii</name>
    <dbReference type="NCBI Taxonomy" id="470"/>
    <lineage>
        <taxon>Bacteria</taxon>
        <taxon>Pseudomonadati</taxon>
        <taxon>Pseudomonadota</taxon>
        <taxon>Gammaproteobacteria</taxon>
        <taxon>Moraxellales</taxon>
        <taxon>Moraxellaceae</taxon>
        <taxon>Acinetobacter</taxon>
        <taxon>Acinetobacter calcoaceticus/baumannii complex</taxon>
    </lineage>
</organism>
<dbReference type="SUPFAM" id="SSF46785">
    <property type="entry name" value="Winged helix' DNA-binding domain"/>
    <property type="match status" value="1"/>
</dbReference>
<dbReference type="RefSeq" id="WP_004716597.1">
    <property type="nucleotide sequence ID" value="NZ_CP110465.1"/>
</dbReference>
<gene>
    <name evidence="1" type="ORF">FPK87_14295</name>
</gene>
<comment type="caution">
    <text evidence="1">The sequence shown here is derived from an EMBL/GenBank/DDBJ whole genome shotgun (WGS) entry which is preliminary data.</text>
</comment>
<proteinExistence type="predicted"/>
<dbReference type="AlphaFoldDB" id="A0ABD5D8T9"/>
<dbReference type="Pfam" id="PF13730">
    <property type="entry name" value="HTH_36"/>
    <property type="match status" value="1"/>
</dbReference>
<reference evidence="1" key="1">
    <citation type="submission" date="2019-07" db="EMBL/GenBank/DDBJ databases">
        <title>Biological characteristics of mucoid Acinetobacter baumannii from a general hospital in China.</title>
        <authorList>
            <person name="Hua X."/>
            <person name="Yu Y."/>
        </authorList>
    </citation>
    <scope>NUCLEOTIDE SEQUENCE [LARGE SCALE GENOMIC DNA]</scope>
    <source>
        <strain evidence="1">N41</strain>
    </source>
</reference>
<dbReference type="InterPro" id="IPR036390">
    <property type="entry name" value="WH_DNA-bd_sf"/>
</dbReference>
<dbReference type="GO" id="GO:0006355">
    <property type="term" value="P:regulation of DNA-templated transcription"/>
    <property type="evidence" value="ECO:0007669"/>
    <property type="project" value="UniProtKB-ARBA"/>
</dbReference>
<dbReference type="Gene3D" id="1.10.10.10">
    <property type="entry name" value="Winged helix-like DNA-binding domain superfamily/Winged helix DNA-binding domain"/>
    <property type="match status" value="1"/>
</dbReference>
<protein>
    <submittedName>
        <fullName evidence="1">Helix-turn-helix domain-containing protein</fullName>
    </submittedName>
</protein>
<dbReference type="InterPro" id="IPR011991">
    <property type="entry name" value="ArsR-like_HTH"/>
</dbReference>
<name>A0ABD5D8T9_ACIBA</name>
<accession>A0ABD5D8T9</accession>